<organism evidence="1 2">
    <name type="scientific">Zizania palustris</name>
    <name type="common">Northern wild rice</name>
    <dbReference type="NCBI Taxonomy" id="103762"/>
    <lineage>
        <taxon>Eukaryota</taxon>
        <taxon>Viridiplantae</taxon>
        <taxon>Streptophyta</taxon>
        <taxon>Embryophyta</taxon>
        <taxon>Tracheophyta</taxon>
        <taxon>Spermatophyta</taxon>
        <taxon>Magnoliopsida</taxon>
        <taxon>Liliopsida</taxon>
        <taxon>Poales</taxon>
        <taxon>Poaceae</taxon>
        <taxon>BOP clade</taxon>
        <taxon>Oryzoideae</taxon>
        <taxon>Oryzeae</taxon>
        <taxon>Zizaniinae</taxon>
        <taxon>Zizania</taxon>
    </lineage>
</organism>
<dbReference type="Proteomes" id="UP000729402">
    <property type="component" value="Unassembled WGS sequence"/>
</dbReference>
<sequence length="138" mass="15390">MLRAANLLELEGRFARLGLLMLVKSTLNLDDLQSQRTQAWPIEDHRLDGGHCLEVLALYLMEHLKYSLACYPSSNVRKVHQSPQTLQNSNENGGGFINPLDKFDLSAFKVLLWVQSSSASDLDFKASALNHATSSFEA</sequence>
<reference evidence="1" key="1">
    <citation type="journal article" date="2021" name="bioRxiv">
        <title>Whole Genome Assembly and Annotation of Northern Wild Rice, Zizania palustris L., Supports a Whole Genome Duplication in the Zizania Genus.</title>
        <authorList>
            <person name="Haas M."/>
            <person name="Kono T."/>
            <person name="Macchietto M."/>
            <person name="Millas R."/>
            <person name="McGilp L."/>
            <person name="Shao M."/>
            <person name="Duquette J."/>
            <person name="Hirsch C.N."/>
            <person name="Kimball J."/>
        </authorList>
    </citation>
    <scope>NUCLEOTIDE SEQUENCE</scope>
    <source>
        <tissue evidence="1">Fresh leaf tissue</tissue>
    </source>
</reference>
<proteinExistence type="predicted"/>
<evidence type="ECO:0000313" key="1">
    <source>
        <dbReference type="EMBL" id="KAG8068465.1"/>
    </source>
</evidence>
<reference evidence="1" key="2">
    <citation type="submission" date="2021-02" db="EMBL/GenBank/DDBJ databases">
        <authorList>
            <person name="Kimball J.A."/>
            <person name="Haas M.W."/>
            <person name="Macchietto M."/>
            <person name="Kono T."/>
            <person name="Duquette J."/>
            <person name="Shao M."/>
        </authorList>
    </citation>
    <scope>NUCLEOTIDE SEQUENCE</scope>
    <source>
        <tissue evidence="1">Fresh leaf tissue</tissue>
    </source>
</reference>
<protein>
    <submittedName>
        <fullName evidence="1">Uncharacterized protein</fullName>
    </submittedName>
</protein>
<accession>A0A8J5S410</accession>
<name>A0A8J5S410_ZIZPA</name>
<dbReference type="EMBL" id="JAAALK010000284">
    <property type="protein sequence ID" value="KAG8068465.1"/>
    <property type="molecule type" value="Genomic_DNA"/>
</dbReference>
<dbReference type="AlphaFoldDB" id="A0A8J5S410"/>
<gene>
    <name evidence="1" type="ORF">GUJ93_ZPchr0005g14508</name>
</gene>
<keyword evidence="2" id="KW-1185">Reference proteome</keyword>
<comment type="caution">
    <text evidence="1">The sequence shown here is derived from an EMBL/GenBank/DDBJ whole genome shotgun (WGS) entry which is preliminary data.</text>
</comment>
<evidence type="ECO:0000313" key="2">
    <source>
        <dbReference type="Proteomes" id="UP000729402"/>
    </source>
</evidence>